<proteinExistence type="predicted"/>
<reference evidence="1 2" key="1">
    <citation type="journal article" date="2017" name="Chemistry">
        <title>Isolation, Biosynthesis and Chemical Modifications of Rubterolones A-F: Rare Tropolone Alkaloids from Actinomadura sp. 5-2.</title>
        <authorList>
            <person name="Guo H."/>
            <person name="Benndorf R."/>
            <person name="Leichnitz D."/>
            <person name="Klassen J.L."/>
            <person name="Vollmers J."/>
            <person name="Gorls H."/>
            <person name="Steinacker M."/>
            <person name="Weigel C."/>
            <person name="Dahse H.M."/>
            <person name="Kaster A.K."/>
            <person name="de Beer Z.W."/>
            <person name="Poulsen M."/>
            <person name="Beemelmanns C."/>
        </authorList>
    </citation>
    <scope>NUCLEOTIDE SEQUENCE [LARGE SCALE GENOMIC DNA]</scope>
    <source>
        <strain evidence="1 2">5-2</strain>
    </source>
</reference>
<dbReference type="RefSeq" id="WP_103565371.1">
    <property type="nucleotide sequence ID" value="NZ_MTBP01000004.1"/>
</dbReference>
<protein>
    <submittedName>
        <fullName evidence="1">OsmC-like protein</fullName>
    </submittedName>
</protein>
<dbReference type="Gene3D" id="3.30.300.20">
    <property type="match status" value="1"/>
</dbReference>
<dbReference type="PANTHER" id="PTHR42830">
    <property type="entry name" value="OSMOTICALLY INDUCIBLE FAMILY PROTEIN"/>
    <property type="match status" value="1"/>
</dbReference>
<organism evidence="1 2">
    <name type="scientific">Actinomadura rubteroloni</name>
    <dbReference type="NCBI Taxonomy" id="1926885"/>
    <lineage>
        <taxon>Bacteria</taxon>
        <taxon>Bacillati</taxon>
        <taxon>Actinomycetota</taxon>
        <taxon>Actinomycetes</taxon>
        <taxon>Streptosporangiales</taxon>
        <taxon>Thermomonosporaceae</taxon>
        <taxon>Actinomadura</taxon>
    </lineage>
</organism>
<dbReference type="Pfam" id="PF02566">
    <property type="entry name" value="OsmC"/>
    <property type="match status" value="1"/>
</dbReference>
<dbReference type="EMBL" id="MTBP01000004">
    <property type="protein sequence ID" value="POM22671.1"/>
    <property type="molecule type" value="Genomic_DNA"/>
</dbReference>
<dbReference type="InterPro" id="IPR015946">
    <property type="entry name" value="KH_dom-like_a/b"/>
</dbReference>
<evidence type="ECO:0000313" key="2">
    <source>
        <dbReference type="Proteomes" id="UP000242367"/>
    </source>
</evidence>
<accession>A0A2P4UC99</accession>
<dbReference type="AlphaFoldDB" id="A0A2P4UC99"/>
<dbReference type="InterPro" id="IPR036102">
    <property type="entry name" value="OsmC/Ohrsf"/>
</dbReference>
<dbReference type="SUPFAM" id="SSF82784">
    <property type="entry name" value="OsmC-like"/>
    <property type="match status" value="1"/>
</dbReference>
<dbReference type="PANTHER" id="PTHR42830:SF2">
    <property type="entry name" value="OSMC_OHR FAMILY PROTEIN"/>
    <property type="match status" value="1"/>
</dbReference>
<comment type="caution">
    <text evidence="1">The sequence shown here is derived from an EMBL/GenBank/DDBJ whole genome shotgun (WGS) entry which is preliminary data.</text>
</comment>
<sequence length="155" mass="16886">MARTHHYGLAVTWTGNTGTGTSGYRAYERAHDLSAEGKPVIGGSSDPAFRGDPARWNPEELLVASLSQCHMLWYLGLCAAEGVVVTGYVDRPEGTMSEERDGSGRFQEVVLRPEVTLAPGTDVERARALHERAHEMCFIASSVNFPVRHEPVFGG</sequence>
<keyword evidence="2" id="KW-1185">Reference proteome</keyword>
<evidence type="ECO:0000313" key="1">
    <source>
        <dbReference type="EMBL" id="POM22671.1"/>
    </source>
</evidence>
<dbReference type="InterPro" id="IPR003718">
    <property type="entry name" value="OsmC/Ohr_fam"/>
</dbReference>
<gene>
    <name evidence="1" type="ORF">BTM25_48750</name>
</gene>
<dbReference type="Proteomes" id="UP000242367">
    <property type="component" value="Unassembled WGS sequence"/>
</dbReference>
<dbReference type="InterPro" id="IPR052707">
    <property type="entry name" value="OsmC_Ohr_Peroxiredoxin"/>
</dbReference>
<name>A0A2P4UC99_9ACTN</name>